<reference evidence="8 9" key="1">
    <citation type="submission" date="2020-08" db="EMBL/GenBank/DDBJ databases">
        <title>Genomic Encyclopedia of Type Strains, Phase IV (KMG-IV): sequencing the most valuable type-strain genomes for metagenomic binning, comparative biology and taxonomic classification.</title>
        <authorList>
            <person name="Goeker M."/>
        </authorList>
    </citation>
    <scope>NUCLEOTIDE SEQUENCE [LARGE SCALE GENOMIC DNA]</scope>
    <source>
        <strain evidence="8 9">DSM 45615</strain>
    </source>
</reference>
<evidence type="ECO:0000256" key="6">
    <source>
        <dbReference type="ARBA" id="ARBA00023316"/>
    </source>
</evidence>
<keyword evidence="1 7" id="KW-1003">Cell membrane</keyword>
<dbReference type="Gene3D" id="3.30.1490.480">
    <property type="entry name" value="Endolytic murein transglycosylase"/>
    <property type="match status" value="1"/>
</dbReference>
<dbReference type="Proteomes" id="UP000578449">
    <property type="component" value="Unassembled WGS sequence"/>
</dbReference>
<dbReference type="HAMAP" id="MF_02065">
    <property type="entry name" value="MltG"/>
    <property type="match status" value="1"/>
</dbReference>
<dbReference type="PANTHER" id="PTHR30518">
    <property type="entry name" value="ENDOLYTIC MUREIN TRANSGLYCOSYLASE"/>
    <property type="match status" value="1"/>
</dbReference>
<proteinExistence type="inferred from homology"/>
<dbReference type="NCBIfam" id="TIGR00247">
    <property type="entry name" value="endolytic transglycosylase MltG"/>
    <property type="match status" value="1"/>
</dbReference>
<keyword evidence="2 7" id="KW-0812">Transmembrane</keyword>
<comment type="similarity">
    <text evidence="7">Belongs to the transglycosylase MltG family.</text>
</comment>
<keyword evidence="3 7" id="KW-1133">Transmembrane helix</keyword>
<evidence type="ECO:0000256" key="7">
    <source>
        <dbReference type="HAMAP-Rule" id="MF_02065"/>
    </source>
</evidence>
<accession>A0A840PR73</accession>
<keyword evidence="6 7" id="KW-0961">Cell wall biogenesis/degradation</keyword>
<dbReference type="AlphaFoldDB" id="A0A840PR73"/>
<evidence type="ECO:0000256" key="5">
    <source>
        <dbReference type="ARBA" id="ARBA00023239"/>
    </source>
</evidence>
<evidence type="ECO:0000256" key="2">
    <source>
        <dbReference type="ARBA" id="ARBA00022692"/>
    </source>
</evidence>
<dbReference type="PANTHER" id="PTHR30518:SF2">
    <property type="entry name" value="ENDOLYTIC MUREIN TRANSGLYCOSYLASE"/>
    <property type="match status" value="1"/>
</dbReference>
<dbReference type="GO" id="GO:0071555">
    <property type="term" value="P:cell wall organization"/>
    <property type="evidence" value="ECO:0007669"/>
    <property type="project" value="UniProtKB-KW"/>
</dbReference>
<evidence type="ECO:0000256" key="3">
    <source>
        <dbReference type="ARBA" id="ARBA00022989"/>
    </source>
</evidence>
<dbReference type="CDD" id="cd08010">
    <property type="entry name" value="MltG_like"/>
    <property type="match status" value="1"/>
</dbReference>
<feature type="site" description="Important for catalytic activity" evidence="7">
    <location>
        <position position="215"/>
    </location>
</feature>
<keyword evidence="4 7" id="KW-0472">Membrane</keyword>
<evidence type="ECO:0000256" key="1">
    <source>
        <dbReference type="ARBA" id="ARBA00022475"/>
    </source>
</evidence>
<dbReference type="GO" id="GO:0005886">
    <property type="term" value="C:plasma membrane"/>
    <property type="evidence" value="ECO:0007669"/>
    <property type="project" value="UniProtKB-UniRule"/>
</dbReference>
<sequence>MLALIVLVGLIGGAGYYGYTWLRDVTVPDDYTGEGSGEVIVEIRPGASAAEVAQILEEQGVVKSARAFTNAIDAAGKSSSLQPGDYKMRKGMSAASAVTLLDPKLRLLAKVTIKEGLRASQIYAELEKSTGKPVKEFQEAAKNLELPAAAKGKVEGYLFPATYEITPKMTASDILQTLKDRHDEALEQAGIASRAKALGFTQHQILTIASIVQAESGSVDDMPKVARVIYNRLALNPPMKLQMDSTVMYGLNKYGIAATDAETKSDSPYNTYARHGLPPGPISNPGDHAIEAALNPAKGSWLFFVTVDPKRGITKFTDSEAEFWKLRDEFNRNYQGG</sequence>
<evidence type="ECO:0000313" key="9">
    <source>
        <dbReference type="Proteomes" id="UP000578449"/>
    </source>
</evidence>
<dbReference type="GO" id="GO:0008932">
    <property type="term" value="F:lytic endotransglycosylase activity"/>
    <property type="evidence" value="ECO:0007669"/>
    <property type="project" value="UniProtKB-UniRule"/>
</dbReference>
<dbReference type="Pfam" id="PF02618">
    <property type="entry name" value="YceG"/>
    <property type="match status" value="1"/>
</dbReference>
<comment type="catalytic activity">
    <reaction evidence="7">
        <text>a peptidoglycan chain = a peptidoglycan chain with N-acetyl-1,6-anhydromuramyl-[peptide] at the reducing end + a peptidoglycan chain with N-acetylglucosamine at the non-reducing end.</text>
        <dbReference type="EC" id="4.2.2.29"/>
    </reaction>
</comment>
<dbReference type="EMBL" id="JACHGN010000039">
    <property type="protein sequence ID" value="MBB5140261.1"/>
    <property type="molecule type" value="Genomic_DNA"/>
</dbReference>
<dbReference type="GO" id="GO:0009252">
    <property type="term" value="P:peptidoglycan biosynthetic process"/>
    <property type="evidence" value="ECO:0007669"/>
    <property type="project" value="UniProtKB-UniRule"/>
</dbReference>
<protein>
    <recommendedName>
        <fullName evidence="7">Endolytic murein transglycosylase</fullName>
        <ecNumber evidence="7">4.2.2.29</ecNumber>
    </recommendedName>
    <alternativeName>
        <fullName evidence="7">Peptidoglycan lytic transglycosylase</fullName>
    </alternativeName>
    <alternativeName>
        <fullName evidence="7">Peptidoglycan polymerization terminase</fullName>
    </alternativeName>
</protein>
<organism evidence="8 9">
    <name type="scientific">Thermocatellispora tengchongensis</name>
    <dbReference type="NCBI Taxonomy" id="1073253"/>
    <lineage>
        <taxon>Bacteria</taxon>
        <taxon>Bacillati</taxon>
        <taxon>Actinomycetota</taxon>
        <taxon>Actinomycetes</taxon>
        <taxon>Streptosporangiales</taxon>
        <taxon>Streptosporangiaceae</taxon>
        <taxon>Thermocatellispora</taxon>
    </lineage>
</organism>
<keyword evidence="9" id="KW-1185">Reference proteome</keyword>
<dbReference type="RefSeq" id="WP_246519608.1">
    <property type="nucleotide sequence ID" value="NZ_BAABIX010000016.1"/>
</dbReference>
<evidence type="ECO:0000256" key="4">
    <source>
        <dbReference type="ARBA" id="ARBA00023136"/>
    </source>
</evidence>
<comment type="function">
    <text evidence="7">Functions as a peptidoglycan terminase that cleaves nascent peptidoglycan strands endolytically to terminate their elongation.</text>
</comment>
<name>A0A840PR73_9ACTN</name>
<keyword evidence="5 7" id="KW-0456">Lyase</keyword>
<dbReference type="EC" id="4.2.2.29" evidence="7"/>
<gene>
    <name evidence="7" type="primary">mltG</name>
    <name evidence="8" type="ORF">HNP84_010028</name>
</gene>
<dbReference type="InterPro" id="IPR003770">
    <property type="entry name" value="MLTG-like"/>
</dbReference>
<comment type="caution">
    <text evidence="8">The sequence shown here is derived from an EMBL/GenBank/DDBJ whole genome shotgun (WGS) entry which is preliminary data.</text>
</comment>
<evidence type="ECO:0000313" key="8">
    <source>
        <dbReference type="EMBL" id="MBB5140261.1"/>
    </source>
</evidence>